<keyword evidence="4" id="KW-1185">Reference proteome</keyword>
<dbReference type="InterPro" id="IPR000770">
    <property type="entry name" value="SAND_dom"/>
</dbReference>
<evidence type="ECO:0000256" key="1">
    <source>
        <dbReference type="SAM" id="MobiDB-lite"/>
    </source>
</evidence>
<feature type="compositionally biased region" description="Basic and acidic residues" evidence="1">
    <location>
        <begin position="151"/>
        <end position="162"/>
    </location>
</feature>
<evidence type="ECO:0000259" key="2">
    <source>
        <dbReference type="Pfam" id="PF01342"/>
    </source>
</evidence>
<organism evidence="3 4">
    <name type="scientific">Nematostella vectensis</name>
    <name type="common">Starlet sea anemone</name>
    <dbReference type="NCBI Taxonomy" id="45351"/>
    <lineage>
        <taxon>Eukaryota</taxon>
        <taxon>Metazoa</taxon>
        <taxon>Cnidaria</taxon>
        <taxon>Anthozoa</taxon>
        <taxon>Hexacorallia</taxon>
        <taxon>Actiniaria</taxon>
        <taxon>Edwardsiidae</taxon>
        <taxon>Nematostella</taxon>
    </lineage>
</organism>
<name>A7SVR7_NEMVE</name>
<evidence type="ECO:0000313" key="4">
    <source>
        <dbReference type="Proteomes" id="UP000001593"/>
    </source>
</evidence>
<dbReference type="Gene3D" id="3.10.390.10">
    <property type="entry name" value="SAND domain-like"/>
    <property type="match status" value="1"/>
</dbReference>
<proteinExistence type="predicted"/>
<feature type="domain" description="SAND" evidence="2">
    <location>
        <begin position="170"/>
        <end position="201"/>
    </location>
</feature>
<dbReference type="HOGENOM" id="CLU_1112448_0_0_1"/>
<dbReference type="Pfam" id="PF01342">
    <property type="entry name" value="SAND"/>
    <property type="match status" value="1"/>
</dbReference>
<dbReference type="EMBL" id="DS469843">
    <property type="protein sequence ID" value="EDO32196.1"/>
    <property type="molecule type" value="Genomic_DNA"/>
</dbReference>
<feature type="region of interest" description="Disordered" evidence="1">
    <location>
        <begin position="34"/>
        <end position="57"/>
    </location>
</feature>
<reference evidence="3 4" key="1">
    <citation type="journal article" date="2007" name="Science">
        <title>Sea anemone genome reveals ancestral eumetazoan gene repertoire and genomic organization.</title>
        <authorList>
            <person name="Putnam N.H."/>
            <person name="Srivastava M."/>
            <person name="Hellsten U."/>
            <person name="Dirks B."/>
            <person name="Chapman J."/>
            <person name="Salamov A."/>
            <person name="Terry A."/>
            <person name="Shapiro H."/>
            <person name="Lindquist E."/>
            <person name="Kapitonov V.V."/>
            <person name="Jurka J."/>
            <person name="Genikhovich G."/>
            <person name="Grigoriev I.V."/>
            <person name="Lucas S.M."/>
            <person name="Steele R.E."/>
            <person name="Finnerty J.R."/>
            <person name="Technau U."/>
            <person name="Martindale M.Q."/>
            <person name="Rokhsar D.S."/>
        </authorList>
    </citation>
    <scope>NUCLEOTIDE SEQUENCE [LARGE SCALE GENOMIC DNA]</scope>
    <source>
        <strain evidence="4">CH2 X CH6</strain>
    </source>
</reference>
<evidence type="ECO:0000313" key="3">
    <source>
        <dbReference type="EMBL" id="EDO32196.1"/>
    </source>
</evidence>
<feature type="region of interest" description="Disordered" evidence="1">
    <location>
        <begin position="136"/>
        <end position="162"/>
    </location>
</feature>
<protein>
    <recommendedName>
        <fullName evidence="2">SAND domain-containing protein</fullName>
    </recommendedName>
</protein>
<dbReference type="InParanoid" id="A7SVR7"/>
<accession>A7SVR7</accession>
<dbReference type="GO" id="GO:0003677">
    <property type="term" value="F:DNA binding"/>
    <property type="evidence" value="ECO:0007669"/>
    <property type="project" value="InterPro"/>
</dbReference>
<dbReference type="SUPFAM" id="SSF63763">
    <property type="entry name" value="SAND domain-like"/>
    <property type="match status" value="1"/>
</dbReference>
<dbReference type="AlphaFoldDB" id="A7SVR7"/>
<dbReference type="PhylomeDB" id="A7SVR7"/>
<dbReference type="Proteomes" id="UP000001593">
    <property type="component" value="Unassembled WGS sequence"/>
</dbReference>
<dbReference type="InterPro" id="IPR010919">
    <property type="entry name" value="SAND-like_dom_sf"/>
</dbReference>
<sequence>MEENVGVPRTANDAEGLSVVTSLGEVSEQITITEELPNEHDSNQQYEQNPSESASNAVQQCEVQVVKVANVGGGMNITFSTPALITRSEEDGGQTHTIQVAESALAPIQEVAIASPENSNRSDTPIQGDCDIHEEQDQESLHIQEGSSPEPSHRRDDNHKSTSWDAVINAEVLSVRCRNETAELHKSKLGSGGRGKCIKNLEQIEVNTYLKISLSNGQLSFCYPSLFFPSYLFTPPPSLLKLLKLQAPKT</sequence>
<feature type="compositionally biased region" description="Polar residues" evidence="1">
    <location>
        <begin position="43"/>
        <end position="57"/>
    </location>
</feature>
<gene>
    <name evidence="3" type="ORF">NEMVEDRAFT_v1g247683</name>
</gene>